<evidence type="ECO:0000259" key="1">
    <source>
        <dbReference type="Pfam" id="PF14498"/>
    </source>
</evidence>
<evidence type="ECO:0000259" key="3">
    <source>
        <dbReference type="Pfam" id="PF22124"/>
    </source>
</evidence>
<keyword evidence="5" id="KW-1185">Reference proteome</keyword>
<dbReference type="Pfam" id="PF22124">
    <property type="entry name" value="Glyco_hydro_95_cat"/>
    <property type="match status" value="1"/>
</dbReference>
<evidence type="ECO:0000313" key="4">
    <source>
        <dbReference type="EMBL" id="NQX49037.1"/>
    </source>
</evidence>
<name>A0ABX2DY58_9BACL</name>
<dbReference type="PANTHER" id="PTHR31084:SF0">
    <property type="entry name" value="ALPHA-L-FUCOSIDASE 2"/>
    <property type="match status" value="1"/>
</dbReference>
<dbReference type="GO" id="GO:0016787">
    <property type="term" value="F:hydrolase activity"/>
    <property type="evidence" value="ECO:0007669"/>
    <property type="project" value="UniProtKB-KW"/>
</dbReference>
<dbReference type="Pfam" id="PF21307">
    <property type="entry name" value="Glyco_hydro_95_C"/>
    <property type="match status" value="1"/>
</dbReference>
<organism evidence="4 5">
    <name type="scientific">Paenibacillus tritici</name>
    <dbReference type="NCBI Taxonomy" id="1873425"/>
    <lineage>
        <taxon>Bacteria</taxon>
        <taxon>Bacillati</taxon>
        <taxon>Bacillota</taxon>
        <taxon>Bacilli</taxon>
        <taxon>Bacillales</taxon>
        <taxon>Paenibacillaceae</taxon>
        <taxon>Paenibacillus</taxon>
    </lineage>
</organism>
<dbReference type="RefSeq" id="WP_173139750.1">
    <property type="nucleotide sequence ID" value="NZ_JABMKX010000020.1"/>
</dbReference>
<dbReference type="Pfam" id="PF14498">
    <property type="entry name" value="Glyco_hyd_65N_2"/>
    <property type="match status" value="1"/>
</dbReference>
<feature type="domain" description="Glycosyl hydrolase family 95 catalytic" evidence="3">
    <location>
        <begin position="299"/>
        <end position="703"/>
    </location>
</feature>
<dbReference type="InterPro" id="IPR008928">
    <property type="entry name" value="6-hairpin_glycosidase_sf"/>
</dbReference>
<reference evidence="4 5" key="1">
    <citation type="submission" date="2020-05" db="EMBL/GenBank/DDBJ databases">
        <title>Paenibacillus glebae, sp. nov., Paenibacillus humi sp. nov., Paenibacillus pedi sp. nov., Paenibacillus terrestris sp. nov. and Paenibacillus terricola sp. nov., isolated from a forest top soil sample.</title>
        <authorList>
            <person name="Qi S."/>
            <person name="Carlier A."/>
            <person name="Cnockaert M."/>
            <person name="Vandamme P."/>
        </authorList>
    </citation>
    <scope>NUCLEOTIDE SEQUENCE [LARGE SCALE GENOMIC DNA]</scope>
    <source>
        <strain evidence="4 5">LMG 29502</strain>
    </source>
</reference>
<feature type="domain" description="Alpha fucosidase A-like C-terminal" evidence="2">
    <location>
        <begin position="705"/>
        <end position="775"/>
    </location>
</feature>
<dbReference type="PANTHER" id="PTHR31084">
    <property type="entry name" value="ALPHA-L-FUCOSIDASE 2"/>
    <property type="match status" value="1"/>
</dbReference>
<evidence type="ECO:0000259" key="2">
    <source>
        <dbReference type="Pfam" id="PF21307"/>
    </source>
</evidence>
<dbReference type="Gene3D" id="1.50.10.10">
    <property type="match status" value="1"/>
</dbReference>
<dbReference type="EMBL" id="JABMKX010000020">
    <property type="protein sequence ID" value="NQX49037.1"/>
    <property type="molecule type" value="Genomic_DNA"/>
</dbReference>
<dbReference type="InterPro" id="IPR054363">
    <property type="entry name" value="GH95_cat"/>
</dbReference>
<gene>
    <name evidence="4" type="ORF">HQN87_27305</name>
</gene>
<keyword evidence="4" id="KW-0378">Hydrolase</keyword>
<dbReference type="InterPro" id="IPR049053">
    <property type="entry name" value="AFCA-like_C"/>
</dbReference>
<dbReference type="PIRSF" id="PIRSF007663">
    <property type="entry name" value="UCP007663"/>
    <property type="match status" value="1"/>
</dbReference>
<accession>A0ABX2DY58</accession>
<evidence type="ECO:0000313" key="5">
    <source>
        <dbReference type="Proteomes" id="UP000711047"/>
    </source>
</evidence>
<dbReference type="InterPro" id="IPR012341">
    <property type="entry name" value="6hp_glycosidase-like_sf"/>
</dbReference>
<feature type="domain" description="Glycosyl hydrolase family 95 N-terminal" evidence="1">
    <location>
        <begin position="13"/>
        <end position="261"/>
    </location>
</feature>
<comment type="caution">
    <text evidence="4">The sequence shown here is derived from an EMBL/GenBank/DDBJ whole genome shotgun (WGS) entry which is preliminary data.</text>
</comment>
<dbReference type="SUPFAM" id="SSF48208">
    <property type="entry name" value="Six-hairpin glycosidases"/>
    <property type="match status" value="1"/>
</dbReference>
<proteinExistence type="predicted"/>
<dbReference type="InterPro" id="IPR016518">
    <property type="entry name" value="Alpha-L-fucosidase"/>
</dbReference>
<sequence length="803" mass="88314">MENEQAYPCPWKLRYRQPAAIWEEALPLGNGHMGAMVFGGTARERIQLNEDTLWSGFPRDTNNYEALRYLKKTRELLSAGQYGEAEDMVNARMLGVNAQAYMPLGDLILTQPGAENYTAYERELDLDSGIARVTYRTEQGSFTREVFISAPDQVGVVQLVSDQSGGIDLELTLDSPLKHRVSRGQGNGLVLQGRCPSHIADNYHQDHPLAVLYEEGLGVAFELHLQAQVTGGSVHYSGDKQVITGADRVLLLLAAGTDYEEVRSRASHQRAGAAAQDSAVIASPAELCAGRITSAAGMTYEELYGRHTADHRAIFRRMELDLGGHEADKQPTDERLSAYRNGGEDPALEALLFQYGRYLLMGSSRPGTQAANLQGIWNPHVQPPWNSNYTTNINTQMNYWLAEVCNLSECHEPLIELIRELSVTGARTAAIHYGARGWVAHHNVDLWRSSTPSGGDASWAFWPMGGVWLSRHLWEHYEFTPDIAYLEETAYPLMKGAALFCLDWLVEGPEGMLVTSPSTSPENRFVTGDGRACSVSMGSAMDMSLIAELMQHCLQAARILGVDAAFQEELEQTLTRLSPLKIGSDGRLQEWIYEFTESEPGHRHVSHLYSLYPGNRINGRDTPELLEASRYSLEKRIASGGGHTGWSCAWLINLYARLADGESAYGFVRTLLTRSVYSNLFDAHPPFQIDGNFGVTAGIAEMLLQSHLGGLTLLPALPGAWRNGRIRGLKARGGYEVDMEWQDGILVSARITAGVDGRLHLSYTHGLTLQLADGSAQALKGALDVTAGGVYLVTVRGVRAGLY</sequence>
<dbReference type="InterPro" id="IPR027414">
    <property type="entry name" value="GH95_N_dom"/>
</dbReference>
<protein>
    <submittedName>
        <fullName evidence="4">Glycoside hydrolase family 95 protein</fullName>
    </submittedName>
</protein>
<dbReference type="Proteomes" id="UP000711047">
    <property type="component" value="Unassembled WGS sequence"/>
</dbReference>